<comment type="caution">
    <text evidence="1">The sequence shown here is derived from an EMBL/GenBank/DDBJ whole genome shotgun (WGS) entry which is preliminary data.</text>
</comment>
<accession>A0ACC7P7Y8</accession>
<evidence type="ECO:0000313" key="1">
    <source>
        <dbReference type="EMBL" id="MFM9332364.1"/>
    </source>
</evidence>
<sequence>MDHYYTSKPVSGRDTFRFQAELRGRNWAFLSDAGVFSKNGIDFGSTLLIETMEIPPEARVLDVGCGYGPIGLSAAVLAERGSVTMLDVNNRALELAKENAALNGVSNVRILESDTLSAVAGETFDCILTNPPIRAGKEVVHRIFTQAYEALAADGALWVVIQKKQGSPSAWARLEELFGEGQVEEVTKDKGYRIFRAMKKV</sequence>
<gene>
    <name evidence="1" type="ORF">ACI1P1_29120</name>
</gene>
<dbReference type="Proteomes" id="UP001631969">
    <property type="component" value="Unassembled WGS sequence"/>
</dbReference>
<reference evidence="1" key="1">
    <citation type="submission" date="2024-12" db="EMBL/GenBank/DDBJ databases">
        <authorList>
            <person name="Wu N."/>
        </authorList>
    </citation>
    <scope>NUCLEOTIDE SEQUENCE</scope>
    <source>
        <strain evidence="1">P15</strain>
    </source>
</reference>
<dbReference type="EC" id="2.1.1.174" evidence="1"/>
<keyword evidence="1" id="KW-0808">Transferase</keyword>
<proteinExistence type="predicted"/>
<keyword evidence="1" id="KW-0489">Methyltransferase</keyword>
<dbReference type="EC" id="2.1.1.172" evidence="1"/>
<evidence type="ECO:0000313" key="2">
    <source>
        <dbReference type="Proteomes" id="UP001631969"/>
    </source>
</evidence>
<name>A0ACC7P7Y8_9BACL</name>
<keyword evidence="2" id="KW-1185">Reference proteome</keyword>
<protein>
    <submittedName>
        <fullName evidence="1">Class I SAM-dependent methyltransferase</fullName>
        <ecNumber evidence="1">2.1.1.172</ecNumber>
        <ecNumber evidence="1">2.1.1.174</ecNumber>
    </submittedName>
</protein>
<dbReference type="EMBL" id="JBJURJ010000029">
    <property type="protein sequence ID" value="MFM9332364.1"/>
    <property type="molecule type" value="Genomic_DNA"/>
</dbReference>
<organism evidence="1 2">
    <name type="scientific">Paenibacillus mesotrionivorans</name>
    <dbReference type="NCBI Taxonomy" id="3160968"/>
    <lineage>
        <taxon>Bacteria</taxon>
        <taxon>Bacillati</taxon>
        <taxon>Bacillota</taxon>
        <taxon>Bacilli</taxon>
        <taxon>Bacillales</taxon>
        <taxon>Paenibacillaceae</taxon>
        <taxon>Paenibacillus</taxon>
    </lineage>
</organism>